<dbReference type="Proteomes" id="UP001055093">
    <property type="component" value="Unassembled WGS sequence"/>
</dbReference>
<comment type="caution">
    <text evidence="3">The sequence shown here is derived from an EMBL/GenBank/DDBJ whole genome shotgun (WGS) entry which is preliminary data.</text>
</comment>
<evidence type="ECO:0000256" key="1">
    <source>
        <dbReference type="ARBA" id="ARBA00023012"/>
    </source>
</evidence>
<organism evidence="3 4">
    <name type="scientific">Methylorubrum suomiense</name>
    <dbReference type="NCBI Taxonomy" id="144191"/>
    <lineage>
        <taxon>Bacteria</taxon>
        <taxon>Pseudomonadati</taxon>
        <taxon>Pseudomonadota</taxon>
        <taxon>Alphaproteobacteria</taxon>
        <taxon>Hyphomicrobiales</taxon>
        <taxon>Methylobacteriaceae</taxon>
        <taxon>Methylorubrum</taxon>
    </lineage>
</organism>
<dbReference type="InterPro" id="IPR036641">
    <property type="entry name" value="HPT_dom_sf"/>
</dbReference>
<keyword evidence="1" id="KW-0902">Two-component regulatory system</keyword>
<sequence length="108" mass="11601">MPAPEFDADAMADLEDLFGRPRLLELLCALDQEIVNRLVPPSDDREQLARDAHILVSSSGALAFSTLSHSCARLEQACLRQVEVDAALSDALNDAARARSAIAALRTG</sequence>
<reference evidence="3" key="1">
    <citation type="journal article" date="2021" name="Front. Microbiol.">
        <title>Comprehensive Comparative Genomics and Phenotyping of Methylobacterium Species.</title>
        <authorList>
            <person name="Alessa O."/>
            <person name="Ogura Y."/>
            <person name="Fujitani Y."/>
            <person name="Takami H."/>
            <person name="Hayashi T."/>
            <person name="Sahin N."/>
            <person name="Tani A."/>
        </authorList>
    </citation>
    <scope>NUCLEOTIDE SEQUENCE</scope>
    <source>
        <strain evidence="3">DSM 14458</strain>
    </source>
</reference>
<dbReference type="EMBL" id="BPRE01000015">
    <property type="protein sequence ID" value="GJE77582.1"/>
    <property type="molecule type" value="Genomic_DNA"/>
</dbReference>
<evidence type="ECO:0000259" key="2">
    <source>
        <dbReference type="Pfam" id="PF01627"/>
    </source>
</evidence>
<gene>
    <name evidence="3" type="ORF">BGCPKDLD_4189</name>
</gene>
<protein>
    <recommendedName>
        <fullName evidence="2">HPt domain-containing protein</fullName>
    </recommendedName>
</protein>
<evidence type="ECO:0000313" key="4">
    <source>
        <dbReference type="Proteomes" id="UP001055093"/>
    </source>
</evidence>
<evidence type="ECO:0000313" key="3">
    <source>
        <dbReference type="EMBL" id="GJE77582.1"/>
    </source>
</evidence>
<reference evidence="3" key="2">
    <citation type="submission" date="2021-08" db="EMBL/GenBank/DDBJ databases">
        <authorList>
            <person name="Tani A."/>
            <person name="Ola A."/>
            <person name="Ogura Y."/>
            <person name="Katsura K."/>
            <person name="Hayashi T."/>
        </authorList>
    </citation>
    <scope>NUCLEOTIDE SEQUENCE</scope>
    <source>
        <strain evidence="3">DSM 14458</strain>
    </source>
</reference>
<proteinExistence type="predicted"/>
<dbReference type="SUPFAM" id="SSF47226">
    <property type="entry name" value="Histidine-containing phosphotransfer domain, HPT domain"/>
    <property type="match status" value="1"/>
</dbReference>
<accession>A0ABQ4V2M9</accession>
<keyword evidence="4" id="KW-1185">Reference proteome</keyword>
<dbReference type="Pfam" id="PF01627">
    <property type="entry name" value="Hpt"/>
    <property type="match status" value="1"/>
</dbReference>
<dbReference type="RefSeq" id="WP_137828147.1">
    <property type="nucleotide sequence ID" value="NZ_BPRE01000015.1"/>
</dbReference>
<name>A0ABQ4V2M9_9HYPH</name>
<dbReference type="InterPro" id="IPR008207">
    <property type="entry name" value="Sig_transdc_His_kin_Hpt_dom"/>
</dbReference>
<dbReference type="Gene3D" id="1.20.120.160">
    <property type="entry name" value="HPT domain"/>
    <property type="match status" value="1"/>
</dbReference>
<feature type="domain" description="HPt" evidence="2">
    <location>
        <begin position="28"/>
        <end position="95"/>
    </location>
</feature>